<dbReference type="AlphaFoldDB" id="W4GN57"/>
<reference evidence="2 3" key="2">
    <citation type="submission" date="2018-07" db="EMBL/GenBank/DDBJ databases">
        <title>Annotation of Aphanomyces astaci genome assembly.</title>
        <authorList>
            <person name="Studholme D.J."/>
        </authorList>
    </citation>
    <scope>NUCLEOTIDE SEQUENCE [LARGE SCALE GENOMIC DNA]</scope>
    <source>
        <strain evidence="2">Pc</strain>
    </source>
</reference>
<keyword evidence="3" id="KW-1185">Reference proteome</keyword>
<accession>W4GN57</accession>
<reference evidence="1" key="1">
    <citation type="submission" date="2013-12" db="EMBL/GenBank/DDBJ databases">
        <title>The Genome Sequence of Aphanomyces astaci APO3.</title>
        <authorList>
            <consortium name="The Broad Institute Genomics Platform"/>
            <person name="Russ C."/>
            <person name="Tyler B."/>
            <person name="van West P."/>
            <person name="Dieguez-Uribeondo J."/>
            <person name="Young S.K."/>
            <person name="Zeng Q."/>
            <person name="Gargeya S."/>
            <person name="Fitzgerald M."/>
            <person name="Abouelleil A."/>
            <person name="Alvarado L."/>
            <person name="Chapman S.B."/>
            <person name="Gainer-Dewar J."/>
            <person name="Goldberg J."/>
            <person name="Griggs A."/>
            <person name="Gujja S."/>
            <person name="Hansen M."/>
            <person name="Howarth C."/>
            <person name="Imamovic A."/>
            <person name="Ireland A."/>
            <person name="Larimer J."/>
            <person name="McCowan C."/>
            <person name="Murphy C."/>
            <person name="Pearson M."/>
            <person name="Poon T.W."/>
            <person name="Priest M."/>
            <person name="Roberts A."/>
            <person name="Saif S."/>
            <person name="Shea T."/>
            <person name="Sykes S."/>
            <person name="Wortman J."/>
            <person name="Nusbaum C."/>
            <person name="Birren B."/>
        </authorList>
    </citation>
    <scope>NUCLEOTIDE SEQUENCE [LARGE SCALE GENOMIC DNA]</scope>
    <source>
        <strain evidence="1">APO3</strain>
    </source>
</reference>
<protein>
    <submittedName>
        <fullName evidence="1">Uncharacterized protein</fullName>
    </submittedName>
</protein>
<gene>
    <name evidence="2" type="ORF">B5M09_000201</name>
    <name evidence="1" type="ORF">H257_06275</name>
</gene>
<name>W4GN57_APHAT</name>
<dbReference type="GeneID" id="20808271"/>
<dbReference type="EMBL" id="KI913125">
    <property type="protein sequence ID" value="ETV80801.1"/>
    <property type="molecule type" value="Genomic_DNA"/>
</dbReference>
<dbReference type="InterPro" id="IPR021710">
    <property type="entry name" value="DUF3293"/>
</dbReference>
<evidence type="ECO:0000313" key="1">
    <source>
        <dbReference type="EMBL" id="ETV80801.1"/>
    </source>
</evidence>
<dbReference type="EMBL" id="MZMZ02003684">
    <property type="protein sequence ID" value="RQM21021.1"/>
    <property type="molecule type" value="Genomic_DNA"/>
</dbReference>
<sequence>MLHRLCSFSTTRKMEETLKDLWAASYDGWINVPGVDGVLYSRPLLDGESQDADRHPAYPPSVLHSHLFAFGAWNPMGELCSREHNNAAHDKLKARMKSVVFPDTCWVRHSFGFSKEWREPGFVIACPPQEAYNTRQTVLDLASEFKQGAIYEYEPRADNPSVLLRKTAHCLMTSTVDADVLVVRSDRPPIGNAEPFGM</sequence>
<dbReference type="VEuPathDB" id="FungiDB:H257_06275"/>
<dbReference type="OrthoDB" id="60740at2759"/>
<dbReference type="RefSeq" id="XP_009829748.1">
    <property type="nucleotide sequence ID" value="XM_009831446.1"/>
</dbReference>
<evidence type="ECO:0000313" key="3">
    <source>
        <dbReference type="Proteomes" id="UP000284702"/>
    </source>
</evidence>
<dbReference type="Proteomes" id="UP000284702">
    <property type="component" value="Unassembled WGS sequence"/>
</dbReference>
<organism evidence="1">
    <name type="scientific">Aphanomyces astaci</name>
    <name type="common">Crayfish plague agent</name>
    <dbReference type="NCBI Taxonomy" id="112090"/>
    <lineage>
        <taxon>Eukaryota</taxon>
        <taxon>Sar</taxon>
        <taxon>Stramenopiles</taxon>
        <taxon>Oomycota</taxon>
        <taxon>Saprolegniomycetes</taxon>
        <taxon>Saprolegniales</taxon>
        <taxon>Verrucalvaceae</taxon>
        <taxon>Aphanomyces</taxon>
    </lineage>
</organism>
<evidence type="ECO:0000313" key="2">
    <source>
        <dbReference type="EMBL" id="RQM21021.1"/>
    </source>
</evidence>
<dbReference type="Pfam" id="PF11697">
    <property type="entry name" value="DUF3293"/>
    <property type="match status" value="1"/>
</dbReference>
<proteinExistence type="predicted"/>